<dbReference type="SUPFAM" id="SSF53850">
    <property type="entry name" value="Periplasmic binding protein-like II"/>
    <property type="match status" value="1"/>
</dbReference>
<comment type="caution">
    <text evidence="4">The sequence shown here is derived from an EMBL/GenBank/DDBJ whole genome shotgun (WGS) entry which is preliminary data.</text>
</comment>
<dbReference type="Pfam" id="PF00497">
    <property type="entry name" value="SBP_bac_3"/>
    <property type="match status" value="1"/>
</dbReference>
<sequence length="218" mass="25304">MASPAGEGLVVDIVRTAFDRLGYTTTFREEPWERALYGVERGLYEVIVDIWYTPERERLGQFSKPLLTTRLRFIALKEREIAFSTLKDLRPYRLAVVRGYVHSEEFDQDQTLNKVAVSDFEQALRMLLAGRIDLVVEEEQVAKRVIERTLGAQASLLQFLDKPLAEKGLHILVSEKLPEREKVVDQFDEMIEQMRADGTYAKIFARYDLAWPLTEQNY</sequence>
<name>A0ABQ2H0V5_9PSED</name>
<keyword evidence="2" id="KW-0732">Signal</keyword>
<organism evidence="4 5">
    <name type="scientific">Pseudomonas asuensis</name>
    <dbReference type="NCBI Taxonomy" id="1825787"/>
    <lineage>
        <taxon>Bacteria</taxon>
        <taxon>Pseudomonadati</taxon>
        <taxon>Pseudomonadota</taxon>
        <taxon>Gammaproteobacteria</taxon>
        <taxon>Pseudomonadales</taxon>
        <taxon>Pseudomonadaceae</taxon>
        <taxon>Pseudomonas</taxon>
    </lineage>
</organism>
<gene>
    <name evidence="4" type="ORF">GCM10009425_34980</name>
</gene>
<feature type="domain" description="Solute-binding protein family 3/N-terminal" evidence="3">
    <location>
        <begin position="2"/>
        <end position="212"/>
    </location>
</feature>
<dbReference type="InterPro" id="IPR001638">
    <property type="entry name" value="Solute-binding_3/MltF_N"/>
</dbReference>
<comment type="similarity">
    <text evidence="1">Belongs to the bacterial solute-binding protein 3 family.</text>
</comment>
<proteinExistence type="inferred from homology"/>
<accession>A0ABQ2H0V5</accession>
<protein>
    <submittedName>
        <fullName evidence="4">Amino acid ABC transporter substrate-binding protein</fullName>
    </submittedName>
</protein>
<evidence type="ECO:0000256" key="2">
    <source>
        <dbReference type="ARBA" id="ARBA00022729"/>
    </source>
</evidence>
<dbReference type="SMART" id="SM00062">
    <property type="entry name" value="PBPb"/>
    <property type="match status" value="1"/>
</dbReference>
<dbReference type="Proteomes" id="UP000616499">
    <property type="component" value="Unassembled WGS sequence"/>
</dbReference>
<dbReference type="Gene3D" id="3.40.190.10">
    <property type="entry name" value="Periplasmic binding protein-like II"/>
    <property type="match status" value="2"/>
</dbReference>
<evidence type="ECO:0000256" key="1">
    <source>
        <dbReference type="ARBA" id="ARBA00010333"/>
    </source>
</evidence>
<evidence type="ECO:0000313" key="4">
    <source>
        <dbReference type="EMBL" id="GGM21031.1"/>
    </source>
</evidence>
<dbReference type="PANTHER" id="PTHR35936">
    <property type="entry name" value="MEMBRANE-BOUND LYTIC MUREIN TRANSGLYCOSYLASE F"/>
    <property type="match status" value="1"/>
</dbReference>
<keyword evidence="5" id="KW-1185">Reference proteome</keyword>
<dbReference type="PANTHER" id="PTHR35936:SF25">
    <property type="entry name" value="ABC TRANSPORTER SUBSTRATE-BINDING PROTEIN"/>
    <property type="match status" value="1"/>
</dbReference>
<evidence type="ECO:0000313" key="5">
    <source>
        <dbReference type="Proteomes" id="UP000616499"/>
    </source>
</evidence>
<reference evidence="5" key="1">
    <citation type="journal article" date="2019" name="Int. J. Syst. Evol. Microbiol.">
        <title>The Global Catalogue of Microorganisms (GCM) 10K type strain sequencing project: providing services to taxonomists for standard genome sequencing and annotation.</title>
        <authorList>
            <consortium name="The Broad Institute Genomics Platform"/>
            <consortium name="The Broad Institute Genome Sequencing Center for Infectious Disease"/>
            <person name="Wu L."/>
            <person name="Ma J."/>
        </authorList>
    </citation>
    <scope>NUCLEOTIDE SEQUENCE [LARGE SCALE GENOMIC DNA]</scope>
    <source>
        <strain evidence="5">JCM 13501</strain>
    </source>
</reference>
<dbReference type="EMBL" id="BMNW01000008">
    <property type="protein sequence ID" value="GGM21031.1"/>
    <property type="molecule type" value="Genomic_DNA"/>
</dbReference>
<evidence type="ECO:0000259" key="3">
    <source>
        <dbReference type="SMART" id="SM00062"/>
    </source>
</evidence>